<keyword evidence="2" id="KW-1185">Reference proteome</keyword>
<evidence type="ECO:0000313" key="2">
    <source>
        <dbReference type="Proteomes" id="UP000054359"/>
    </source>
</evidence>
<proteinExistence type="predicted"/>
<gene>
    <name evidence="1" type="ORF">X975_23462</name>
</gene>
<feature type="non-terminal residue" evidence="1">
    <location>
        <position position="46"/>
    </location>
</feature>
<protein>
    <submittedName>
        <fullName evidence="1">Uncharacterized protein</fullName>
    </submittedName>
</protein>
<sequence>MDIIKCFTSKSPTTRATYETVGVVQVSHCLTCLSSTSHFFTTCMAD</sequence>
<accession>A0A087UDM0</accession>
<dbReference type="EMBL" id="KK119360">
    <property type="protein sequence ID" value="KFM75459.1"/>
    <property type="molecule type" value="Genomic_DNA"/>
</dbReference>
<dbReference type="AlphaFoldDB" id="A0A087UDM0"/>
<reference evidence="1 2" key="1">
    <citation type="submission" date="2013-11" db="EMBL/GenBank/DDBJ databases">
        <title>Genome sequencing of Stegodyphus mimosarum.</title>
        <authorList>
            <person name="Bechsgaard J."/>
        </authorList>
    </citation>
    <scope>NUCLEOTIDE SEQUENCE [LARGE SCALE GENOMIC DNA]</scope>
</reference>
<organism evidence="1 2">
    <name type="scientific">Stegodyphus mimosarum</name>
    <name type="common">African social velvet spider</name>
    <dbReference type="NCBI Taxonomy" id="407821"/>
    <lineage>
        <taxon>Eukaryota</taxon>
        <taxon>Metazoa</taxon>
        <taxon>Ecdysozoa</taxon>
        <taxon>Arthropoda</taxon>
        <taxon>Chelicerata</taxon>
        <taxon>Arachnida</taxon>
        <taxon>Araneae</taxon>
        <taxon>Araneomorphae</taxon>
        <taxon>Entelegynae</taxon>
        <taxon>Eresoidea</taxon>
        <taxon>Eresidae</taxon>
        <taxon>Stegodyphus</taxon>
    </lineage>
</organism>
<evidence type="ECO:0000313" key="1">
    <source>
        <dbReference type="EMBL" id="KFM75459.1"/>
    </source>
</evidence>
<name>A0A087UDM0_STEMI</name>
<dbReference type="Proteomes" id="UP000054359">
    <property type="component" value="Unassembled WGS sequence"/>
</dbReference>